<feature type="transmembrane region" description="Helical" evidence="1">
    <location>
        <begin position="6"/>
        <end position="32"/>
    </location>
</feature>
<proteinExistence type="predicted"/>
<dbReference type="Pfam" id="PF12697">
    <property type="entry name" value="Abhydrolase_6"/>
    <property type="match status" value="1"/>
</dbReference>
<dbReference type="Gene3D" id="3.40.50.1820">
    <property type="entry name" value="alpha/beta hydrolase"/>
    <property type="match status" value="1"/>
</dbReference>
<reference evidence="3 4" key="1">
    <citation type="submission" date="2011-10" db="EMBL/GenBank/DDBJ databases">
        <title>The Improved High-Quality Draft genome of Leptonema illini DSM 21528.</title>
        <authorList>
            <consortium name="US DOE Joint Genome Institute (JGI-PGF)"/>
            <person name="Lucas S."/>
            <person name="Copeland A."/>
            <person name="Lapidus A."/>
            <person name="Glavina del Rio T."/>
            <person name="Dalin E."/>
            <person name="Tice H."/>
            <person name="Bruce D."/>
            <person name="Goodwin L."/>
            <person name="Pitluck S."/>
            <person name="Peters L."/>
            <person name="Mikhailova N."/>
            <person name="Held B."/>
            <person name="Kyrpides N."/>
            <person name="Mavromatis K."/>
            <person name="Ivanova N."/>
            <person name="Markowitz V."/>
            <person name="Cheng J.-F."/>
            <person name="Hugenholtz P."/>
            <person name="Woyke T."/>
            <person name="Wu D."/>
            <person name="Gronow S."/>
            <person name="Wellnitz S."/>
            <person name="Brambilla E.-M."/>
            <person name="Klenk H.-P."/>
            <person name="Eisen J.A."/>
        </authorList>
    </citation>
    <scope>NUCLEOTIDE SEQUENCE [LARGE SCALE GENOMIC DNA]</scope>
    <source>
        <strain evidence="3 4">DSM 21528</strain>
    </source>
</reference>
<keyword evidence="1" id="KW-0812">Transmembrane</keyword>
<dbReference type="PRINTS" id="PR00111">
    <property type="entry name" value="ABHYDROLASE"/>
</dbReference>
<dbReference type="PANTHER" id="PTHR43798">
    <property type="entry name" value="MONOACYLGLYCEROL LIPASE"/>
    <property type="match status" value="1"/>
</dbReference>
<protein>
    <submittedName>
        <fullName evidence="3">Alpha/beta hydrolase fold containing protein</fullName>
    </submittedName>
</protein>
<dbReference type="ESTHER" id="9lept-h2cht8">
    <property type="family name" value="ABHD6-Lip"/>
</dbReference>
<dbReference type="EMBL" id="JH597773">
    <property type="protein sequence ID" value="EHQ06960.1"/>
    <property type="molecule type" value="Genomic_DNA"/>
</dbReference>
<keyword evidence="3" id="KW-0378">Hydrolase</keyword>
<sequence length="318" mass="36175">MHLLYWILPPVVLLLIVYFGFPGLFYGLVLWFERFRAGWSEKIATIENRPVYYLDSNKDPAPDRDILLFVHGFAGDRDNWGRLVAHLPRKYRRVALDLPGFGASPLDNADQTVLSAQIERLRAFMDELGLDRVHLFGCSMGGHLAVHFAVKYPQRVRSLLLFDPSGIEQGRHSDHFKLLAQGVNCLAPSDLKGYDRMFEMLFTKRPFVPGPLKRYLGEQAIGHSAFFLKAWQVVFHDRYEPLEPVLPALAASKIPAQIYWGKQDRIIGVESLPVLKTALPDAETHLYEGCGHLPFLEQPKRTAKLVIPFLSKVEQSGR</sequence>
<dbReference type="SUPFAM" id="SSF53474">
    <property type="entry name" value="alpha/beta-Hydrolases"/>
    <property type="match status" value="1"/>
</dbReference>
<dbReference type="STRING" id="183.GCA_002009735_01327"/>
<evidence type="ECO:0000259" key="2">
    <source>
        <dbReference type="Pfam" id="PF12697"/>
    </source>
</evidence>
<keyword evidence="4" id="KW-1185">Reference proteome</keyword>
<dbReference type="Proteomes" id="UP000005737">
    <property type="component" value="Unassembled WGS sequence"/>
</dbReference>
<dbReference type="InterPro" id="IPR029058">
    <property type="entry name" value="AB_hydrolase_fold"/>
</dbReference>
<dbReference type="InterPro" id="IPR050266">
    <property type="entry name" value="AB_hydrolase_sf"/>
</dbReference>
<gene>
    <name evidence="3" type="ORF">Lepil_2284</name>
</gene>
<dbReference type="HOGENOM" id="CLU_020336_13_9_12"/>
<dbReference type="InterPro" id="IPR000073">
    <property type="entry name" value="AB_hydrolase_1"/>
</dbReference>
<organism evidence="3 4">
    <name type="scientific">Leptonema illini DSM 21528</name>
    <dbReference type="NCBI Taxonomy" id="929563"/>
    <lineage>
        <taxon>Bacteria</taxon>
        <taxon>Pseudomonadati</taxon>
        <taxon>Spirochaetota</taxon>
        <taxon>Spirochaetia</taxon>
        <taxon>Leptospirales</taxon>
        <taxon>Leptospiraceae</taxon>
        <taxon>Leptonema</taxon>
    </lineage>
</organism>
<dbReference type="RefSeq" id="WP_002772672.1">
    <property type="nucleotide sequence ID" value="NZ_JH597773.1"/>
</dbReference>
<feature type="domain" description="AB hydrolase-1" evidence="2">
    <location>
        <begin position="67"/>
        <end position="304"/>
    </location>
</feature>
<dbReference type="GO" id="GO:0046464">
    <property type="term" value="P:acylglycerol catabolic process"/>
    <property type="evidence" value="ECO:0007669"/>
    <property type="project" value="TreeGrafter"/>
</dbReference>
<keyword evidence="1" id="KW-0472">Membrane</keyword>
<dbReference type="AlphaFoldDB" id="H2CHT8"/>
<accession>H2CHT8</accession>
<name>H2CHT8_9LEPT</name>
<dbReference type="GO" id="GO:0016020">
    <property type="term" value="C:membrane"/>
    <property type="evidence" value="ECO:0007669"/>
    <property type="project" value="TreeGrafter"/>
</dbReference>
<keyword evidence="1" id="KW-1133">Transmembrane helix</keyword>
<dbReference type="PANTHER" id="PTHR43798:SF5">
    <property type="entry name" value="MONOACYLGLYCEROL LIPASE ABHD6"/>
    <property type="match status" value="1"/>
</dbReference>
<evidence type="ECO:0000313" key="4">
    <source>
        <dbReference type="Proteomes" id="UP000005737"/>
    </source>
</evidence>
<evidence type="ECO:0000313" key="3">
    <source>
        <dbReference type="EMBL" id="EHQ06960.1"/>
    </source>
</evidence>
<dbReference type="GO" id="GO:0047372">
    <property type="term" value="F:monoacylglycerol lipase activity"/>
    <property type="evidence" value="ECO:0007669"/>
    <property type="project" value="TreeGrafter"/>
</dbReference>
<evidence type="ECO:0000256" key="1">
    <source>
        <dbReference type="SAM" id="Phobius"/>
    </source>
</evidence>